<proteinExistence type="predicted"/>
<evidence type="ECO:0000313" key="2">
    <source>
        <dbReference type="Proteomes" id="UP001151760"/>
    </source>
</evidence>
<organism evidence="1 2">
    <name type="scientific">Tanacetum coccineum</name>
    <dbReference type="NCBI Taxonomy" id="301880"/>
    <lineage>
        <taxon>Eukaryota</taxon>
        <taxon>Viridiplantae</taxon>
        <taxon>Streptophyta</taxon>
        <taxon>Embryophyta</taxon>
        <taxon>Tracheophyta</taxon>
        <taxon>Spermatophyta</taxon>
        <taxon>Magnoliopsida</taxon>
        <taxon>eudicotyledons</taxon>
        <taxon>Gunneridae</taxon>
        <taxon>Pentapetalae</taxon>
        <taxon>asterids</taxon>
        <taxon>campanulids</taxon>
        <taxon>Asterales</taxon>
        <taxon>Asteraceae</taxon>
        <taxon>Asteroideae</taxon>
        <taxon>Anthemideae</taxon>
        <taxon>Anthemidinae</taxon>
        <taxon>Tanacetum</taxon>
    </lineage>
</organism>
<gene>
    <name evidence="1" type="ORF">Tco_1111298</name>
</gene>
<accession>A0ABQ5IL86</accession>
<reference evidence="1" key="1">
    <citation type="journal article" date="2022" name="Int. J. Mol. Sci.">
        <title>Draft Genome of Tanacetum Coccineum: Genomic Comparison of Closely Related Tanacetum-Family Plants.</title>
        <authorList>
            <person name="Yamashiro T."/>
            <person name="Shiraishi A."/>
            <person name="Nakayama K."/>
            <person name="Satake H."/>
        </authorList>
    </citation>
    <scope>NUCLEOTIDE SEQUENCE</scope>
</reference>
<dbReference type="PANTHER" id="PTHR33358">
    <property type="entry name" value="F-BOX PROTEIN WITH A DOMAIN PROTEIN"/>
    <property type="match status" value="1"/>
</dbReference>
<dbReference type="PANTHER" id="PTHR33358:SF12">
    <property type="entry name" value="F-BOX PROTEIN WITH A DOMAIN PROTEIN"/>
    <property type="match status" value="1"/>
</dbReference>
<name>A0ABQ5IL86_9ASTR</name>
<protein>
    <submittedName>
        <fullName evidence="1">Probable F-box protein</fullName>
    </submittedName>
</protein>
<evidence type="ECO:0000313" key="1">
    <source>
        <dbReference type="EMBL" id="GJU00960.1"/>
    </source>
</evidence>
<dbReference type="Proteomes" id="UP001151760">
    <property type="component" value="Unassembled WGS sequence"/>
</dbReference>
<dbReference type="InterPro" id="IPR027949">
    <property type="entry name" value="Chloroplast_duf"/>
</dbReference>
<sequence length="195" mass="21747">MAAINHVSCFMCSSSLSSSSSSRRDVSIASIQFPKIHTNSLINTTNIQKIQPNTGLVEEMDFERISPKSQNKNPKVSPDVLEKLYTILEAVSDRLDMHKNIGEQRNNCDNLLLTSINTITLSAVTATGMLIIMNKIQPSQLIEEQRNASRLFKQYEETRLDNLKAKIQGPLQSLENCYCDILAISSSSSPFFCNS</sequence>
<dbReference type="Pfam" id="PF14476">
    <property type="entry name" value="Chloroplast_duf"/>
    <property type="match status" value="1"/>
</dbReference>
<keyword evidence="2" id="KW-1185">Reference proteome</keyword>
<comment type="caution">
    <text evidence="1">The sequence shown here is derived from an EMBL/GenBank/DDBJ whole genome shotgun (WGS) entry which is preliminary data.</text>
</comment>
<dbReference type="EMBL" id="BQNB010020917">
    <property type="protein sequence ID" value="GJU00960.1"/>
    <property type="molecule type" value="Genomic_DNA"/>
</dbReference>
<reference evidence="1" key="2">
    <citation type="submission" date="2022-01" db="EMBL/GenBank/DDBJ databases">
        <authorList>
            <person name="Yamashiro T."/>
            <person name="Shiraishi A."/>
            <person name="Satake H."/>
            <person name="Nakayama K."/>
        </authorList>
    </citation>
    <scope>NUCLEOTIDE SEQUENCE</scope>
</reference>